<keyword evidence="1" id="KW-0175">Coiled coil</keyword>
<feature type="coiled-coil region" evidence="1">
    <location>
        <begin position="964"/>
        <end position="1005"/>
    </location>
</feature>
<keyword evidence="4" id="KW-1185">Reference proteome</keyword>
<feature type="region of interest" description="Disordered" evidence="2">
    <location>
        <begin position="368"/>
        <end position="387"/>
    </location>
</feature>
<feature type="coiled-coil region" evidence="1">
    <location>
        <begin position="305"/>
        <end position="339"/>
    </location>
</feature>
<feature type="region of interest" description="Disordered" evidence="2">
    <location>
        <begin position="155"/>
        <end position="184"/>
    </location>
</feature>
<organism evidence="3 4">
    <name type="scientific">Lagenidium giganteum</name>
    <dbReference type="NCBI Taxonomy" id="4803"/>
    <lineage>
        <taxon>Eukaryota</taxon>
        <taxon>Sar</taxon>
        <taxon>Stramenopiles</taxon>
        <taxon>Oomycota</taxon>
        <taxon>Peronosporomycetes</taxon>
        <taxon>Pythiales</taxon>
        <taxon>Pythiaceae</taxon>
    </lineage>
</organism>
<evidence type="ECO:0000313" key="4">
    <source>
        <dbReference type="Proteomes" id="UP001146120"/>
    </source>
</evidence>
<feature type="coiled-coil region" evidence="1">
    <location>
        <begin position="1181"/>
        <end position="1262"/>
    </location>
</feature>
<evidence type="ECO:0000256" key="1">
    <source>
        <dbReference type="SAM" id="Coils"/>
    </source>
</evidence>
<reference evidence="3" key="1">
    <citation type="submission" date="2022-11" db="EMBL/GenBank/DDBJ databases">
        <authorList>
            <person name="Morgan W.R."/>
            <person name="Tartar A."/>
        </authorList>
    </citation>
    <scope>NUCLEOTIDE SEQUENCE</scope>
    <source>
        <strain evidence="3">ARSEF 373</strain>
    </source>
</reference>
<evidence type="ECO:0008006" key="5">
    <source>
        <dbReference type="Google" id="ProtNLM"/>
    </source>
</evidence>
<feature type="compositionally biased region" description="Polar residues" evidence="2">
    <location>
        <begin position="368"/>
        <end position="378"/>
    </location>
</feature>
<dbReference type="EMBL" id="DAKRPA010000006">
    <property type="protein sequence ID" value="DBA04658.1"/>
    <property type="molecule type" value="Genomic_DNA"/>
</dbReference>
<feature type="region of interest" description="Disordered" evidence="2">
    <location>
        <begin position="1"/>
        <end position="38"/>
    </location>
</feature>
<feature type="region of interest" description="Disordered" evidence="2">
    <location>
        <begin position="756"/>
        <end position="775"/>
    </location>
</feature>
<sequence length="1332" mass="150844">MDSPVVDSAQFVPPTGRSEHDSDSGDLRVDGENIGGKPVPKAVMLMNNQQRPASFRVTNSYYDVACCVSDAFEGVVMKPRPGTAREGLRTPLMQHEQQLVSPRASWAVDAPATHPESENNAMDARSDSNAQVEQTYINQLKEDIMYLGQLLNETATPQSNRSNTHIKKVQSMRENKAASEKNQHESVRAQIVRYNYSSDPAQVAFFCVSDLIVYPQLSASKRKLEAILGDSLLRLMQKHIELTLENEATEADPQQNGREIAEHVTSPSREAYASRIHGCAASTSSLYTGGFLCVLQQTEKLRTKVMSLHAEKAMLQRVAKDKENEVQRVNEQLLFFKDALATNKSGRQGWTNLQANWRKAVAAELEQSKPNPEINTARSLEESNHGDEIEKIEALEKSLENAQQLVKKFENEREMLKAELRMARAHADKLTHQTAALTHDLEQAAETRSRELLEQGIRFNARIESLESDLRATKEKFLAYEQAALHDKHQLRREKLDLENALRRTEEELQNKLQSVAVDHEVRATAQVKSLHDELDTVRKHMQVAERRLLATAEALSFLKEEKRQFAAQLDQTKAELDKRTQQLEEALSKQLNTTAALDSNEKLVKQTQQQLNNALEEIERQHELVLHRENQLQLLESKLHRSVLMEDEAEKQIRTLEDTKWNQKVAALEHELESERQQMALLKEQHAKSLSQEQEKAKHALTQVQSVTEELETANLCIAERQKLRDRELAESEEQRRHHETRIQGLLQEIEHLRAEAKQSQSPDENNAASLSETEDLHKQLTKALDKIDVLETANKTAQEAIPYEVSDLRDQLAAALQEIKALESTVIQEKEAFEAASNHIANQYATAWNQQLEGHLSVFETTVQACAAEIDTLKQALVAVTDERDGLLQKLAGVAQATPRSSSALSEARVELQRAKQKISALEEKLSSRASSQSKEVESKMAVLSARERKSAEDQKLLKRQRADVYNEKRMAVKERESLEQERKSLEQDRQSLTASLTQVEDEKNLVKQSITLLATRLRWQLELLSIIPIDIASTSKDVVVGRRREQTGTIQEFLAKFQSQHAEQWRSMQQRWAEIQTEMDDADWQLVHIKNRLEELTLDQLAGIAGSTGSGRNAFGSCPFSAAVAAGKETLPIAEQLKASISKRMLGTFQCSEHPVTDTNQSDGSTEKPKEDDHESFAAALAKEMKAMRERYEAKVDELQEEMRKTQRLRAEATHRLRVELDEEKKRSQQCITQLNERCASLEARLAALQSRYSLLQDQEIELLEKYAGAPSEVVRRETLQALLALIADSCREEMALRSARQQERVAKLHAYCGSSSVTVDRDDKKQLQ</sequence>
<evidence type="ECO:0000256" key="2">
    <source>
        <dbReference type="SAM" id="MobiDB-lite"/>
    </source>
</evidence>
<evidence type="ECO:0000313" key="3">
    <source>
        <dbReference type="EMBL" id="DBA04658.1"/>
    </source>
</evidence>
<name>A0AAV2ZCA6_9STRA</name>
<gene>
    <name evidence="3" type="ORF">N0F65_012241</name>
</gene>
<feature type="coiled-coil region" evidence="1">
    <location>
        <begin position="872"/>
        <end position="927"/>
    </location>
</feature>
<feature type="coiled-coil region" evidence="1">
    <location>
        <begin position="782"/>
        <end position="834"/>
    </location>
</feature>
<feature type="region of interest" description="Disordered" evidence="2">
    <location>
        <begin position="1154"/>
        <end position="1177"/>
    </location>
</feature>
<proteinExistence type="predicted"/>
<comment type="caution">
    <text evidence="3">The sequence shown here is derived from an EMBL/GenBank/DDBJ whole genome shotgun (WGS) entry which is preliminary data.</text>
</comment>
<feature type="coiled-coil region" evidence="1">
    <location>
        <begin position="463"/>
        <end position="629"/>
    </location>
</feature>
<feature type="compositionally biased region" description="Polar residues" evidence="2">
    <location>
        <begin position="759"/>
        <end position="773"/>
    </location>
</feature>
<feature type="compositionally biased region" description="Basic and acidic residues" evidence="2">
    <location>
        <begin position="171"/>
        <end position="184"/>
    </location>
</feature>
<dbReference type="Proteomes" id="UP001146120">
    <property type="component" value="Unassembled WGS sequence"/>
</dbReference>
<feature type="compositionally biased region" description="Basic and acidic residues" evidence="2">
    <location>
        <begin position="1168"/>
        <end position="1177"/>
    </location>
</feature>
<protein>
    <recommendedName>
        <fullName evidence="5">GRIP domain-containing protein</fullName>
    </recommendedName>
</protein>
<accession>A0AAV2ZCA6</accession>
<reference evidence="3" key="2">
    <citation type="journal article" date="2023" name="Microbiol Resour">
        <title>Decontamination and Annotation of the Draft Genome Sequence of the Oomycete Lagenidium giganteum ARSEF 373.</title>
        <authorList>
            <person name="Morgan W.R."/>
            <person name="Tartar A."/>
        </authorList>
    </citation>
    <scope>NUCLEOTIDE SEQUENCE</scope>
    <source>
        <strain evidence="3">ARSEF 373</strain>
    </source>
</reference>
<feature type="compositionally biased region" description="Basic and acidic residues" evidence="2">
    <location>
        <begin position="17"/>
        <end position="31"/>
    </location>
</feature>